<dbReference type="EC" id="3.6.5.4" evidence="9"/>
<proteinExistence type="inferred from homology"/>
<keyword evidence="6 9" id="KW-0733">Signal recognition particle</keyword>
<dbReference type="KEGG" id="cob:COB47_1548"/>
<dbReference type="Gene3D" id="1.10.260.30">
    <property type="entry name" value="Signal recognition particle, SRP54 subunit, M-domain"/>
    <property type="match status" value="1"/>
</dbReference>
<dbReference type="InterPro" id="IPR042101">
    <property type="entry name" value="SRP54_N_sf"/>
</dbReference>
<dbReference type="GO" id="GO:0048500">
    <property type="term" value="C:signal recognition particle"/>
    <property type="evidence" value="ECO:0007669"/>
    <property type="project" value="UniProtKB-UniRule"/>
</dbReference>
<dbReference type="AlphaFoldDB" id="D9TLF3"/>
<keyword evidence="4 9" id="KW-0694">RNA-binding</keyword>
<evidence type="ECO:0000256" key="5">
    <source>
        <dbReference type="ARBA" id="ARBA00023134"/>
    </source>
</evidence>
<sequence>MFSSLSEKLQDVFKKLRGKGKLTEKDIKEAMKEVKLALLEADVNYKVVKDFINTVTQKAVGEEVLESLTPAQQVIKIVYDEMVNLLGGSDTKLTFSPSGFSIYMMVGLQGSGKTTTAGKLAGLLKKQGKNPSLVACDIYRPAAIKQLEVVAQKVGVKCYADYTSQDAVKIAKDGIEFAKSNRSDVVIIDTAGRLHINQELMDELKNIKNAVKPTEILLVVDAMTGQDAVNVAEAFNDQLGIDGIIMTKLDGDTRGGAALSVKAITGKPIKFAGVGEKMEDLEVFHPDRMASRILGMGDVLTLIEKAQEAIDQKKAEELEKKLRSMQFTLEDFLDQLKQIKKMGPLSQIISMIPGIKLKGDVDFDAGEKELKKIEAIINSMTKEERQDPSIINSSRKRRIAMGSGTTVQDVNRLLKQFEDMKRMMKQFSNPSFAKKGKFKFPFM</sequence>
<dbReference type="InterPro" id="IPR003593">
    <property type="entry name" value="AAA+_ATPase"/>
</dbReference>
<feature type="binding site" evidence="9">
    <location>
        <begin position="107"/>
        <end position="114"/>
    </location>
    <ligand>
        <name>GTP</name>
        <dbReference type="ChEBI" id="CHEBI:37565"/>
    </ligand>
</feature>
<dbReference type="PANTHER" id="PTHR11564:SF5">
    <property type="entry name" value="SIGNAL RECOGNITION PARTICLE SUBUNIT SRP54"/>
    <property type="match status" value="1"/>
</dbReference>
<evidence type="ECO:0000259" key="11">
    <source>
        <dbReference type="PROSITE" id="PS00300"/>
    </source>
</evidence>
<name>D9TLF3_CALOO</name>
<evidence type="ECO:0000256" key="8">
    <source>
        <dbReference type="ARBA" id="ARBA00048027"/>
    </source>
</evidence>
<comment type="domain">
    <text evidence="9">Composed of three domains: the N-terminal N domain, which is responsible for interactions with the ribosome, the central G domain, which binds GTP, and the C-terminal M domain, which binds the RNA and the signal sequence of the RNC.</text>
</comment>
<feature type="binding site" evidence="9">
    <location>
        <begin position="189"/>
        <end position="193"/>
    </location>
    <ligand>
        <name>GTP</name>
        <dbReference type="ChEBI" id="CHEBI:37565"/>
    </ligand>
</feature>
<dbReference type="GO" id="GO:0006614">
    <property type="term" value="P:SRP-dependent cotranslational protein targeting to membrane"/>
    <property type="evidence" value="ECO:0007669"/>
    <property type="project" value="InterPro"/>
</dbReference>
<dbReference type="InterPro" id="IPR036891">
    <property type="entry name" value="Signal_recog_part_SRP54_M_sf"/>
</dbReference>
<dbReference type="eggNOG" id="COG0541">
    <property type="taxonomic scope" value="Bacteria"/>
</dbReference>
<dbReference type="InterPro" id="IPR004780">
    <property type="entry name" value="SRP"/>
</dbReference>
<comment type="catalytic activity">
    <reaction evidence="8 9">
        <text>GTP + H2O = GDP + phosphate + H(+)</text>
        <dbReference type="Rhea" id="RHEA:19669"/>
        <dbReference type="ChEBI" id="CHEBI:15377"/>
        <dbReference type="ChEBI" id="CHEBI:15378"/>
        <dbReference type="ChEBI" id="CHEBI:37565"/>
        <dbReference type="ChEBI" id="CHEBI:43474"/>
        <dbReference type="ChEBI" id="CHEBI:58189"/>
        <dbReference type="EC" id="3.6.5.4"/>
    </reaction>
</comment>
<gene>
    <name evidence="9" type="primary">ffh</name>
    <name evidence="12" type="ordered locus">COB47_1548</name>
</gene>
<keyword evidence="3 9" id="KW-0378">Hydrolase</keyword>
<evidence type="ECO:0000256" key="7">
    <source>
        <dbReference type="ARBA" id="ARBA00023274"/>
    </source>
</evidence>
<keyword evidence="10" id="KW-0175">Coiled coil</keyword>
<dbReference type="EMBL" id="CP002164">
    <property type="protein sequence ID" value="ADL42835.1"/>
    <property type="molecule type" value="Genomic_DNA"/>
</dbReference>
<evidence type="ECO:0000313" key="12">
    <source>
        <dbReference type="EMBL" id="ADL42835.1"/>
    </source>
</evidence>
<dbReference type="Proteomes" id="UP000000347">
    <property type="component" value="Chromosome"/>
</dbReference>
<feature type="coiled-coil region" evidence="10">
    <location>
        <begin position="303"/>
        <end position="335"/>
    </location>
</feature>
<dbReference type="Pfam" id="PF02881">
    <property type="entry name" value="SRP54_N"/>
    <property type="match status" value="1"/>
</dbReference>
<keyword evidence="5 9" id="KW-0342">GTP-binding</keyword>
<feature type="binding site" evidence="9">
    <location>
        <begin position="247"/>
        <end position="250"/>
    </location>
    <ligand>
        <name>GTP</name>
        <dbReference type="ChEBI" id="CHEBI:37565"/>
    </ligand>
</feature>
<keyword evidence="7 9" id="KW-0687">Ribonucleoprotein</keyword>
<dbReference type="SMART" id="SM00382">
    <property type="entry name" value="AAA"/>
    <property type="match status" value="1"/>
</dbReference>
<dbReference type="HOGENOM" id="CLU_009301_6_0_9"/>
<dbReference type="InterPro" id="IPR000897">
    <property type="entry name" value="SRP54_GTPase_dom"/>
</dbReference>
<dbReference type="PROSITE" id="PS00300">
    <property type="entry name" value="SRP54"/>
    <property type="match status" value="1"/>
</dbReference>
<dbReference type="HAMAP" id="MF_00306">
    <property type="entry name" value="SRP54"/>
    <property type="match status" value="1"/>
</dbReference>
<dbReference type="CDD" id="cd18539">
    <property type="entry name" value="SRP_G"/>
    <property type="match status" value="1"/>
</dbReference>
<dbReference type="SMART" id="SM00962">
    <property type="entry name" value="SRP54"/>
    <property type="match status" value="1"/>
</dbReference>
<dbReference type="Pfam" id="PF00448">
    <property type="entry name" value="SRP54"/>
    <property type="match status" value="1"/>
</dbReference>
<comment type="function">
    <text evidence="9">Involved in targeting and insertion of nascent membrane proteins into the cytoplasmic membrane. Binds to the hydrophobic signal sequence of the ribosome-nascent chain (RNC) as it emerges from the ribosomes. The SRP-RNC complex is then targeted to the cytoplasmic membrane where it interacts with the SRP receptor FtsY.</text>
</comment>
<keyword evidence="2 9" id="KW-0547">Nucleotide-binding</keyword>
<evidence type="ECO:0000256" key="2">
    <source>
        <dbReference type="ARBA" id="ARBA00022741"/>
    </source>
</evidence>
<evidence type="ECO:0000256" key="4">
    <source>
        <dbReference type="ARBA" id="ARBA00022884"/>
    </source>
</evidence>
<comment type="subunit">
    <text evidence="9">Part of the signal recognition particle protein translocation system, which is composed of SRP and FtsY.</text>
</comment>
<organism evidence="12 13">
    <name type="scientific">Caldicellulosiruptor obsidiansis (strain ATCC BAA-2073 / JCM 16842 / OB47)</name>
    <dbReference type="NCBI Taxonomy" id="608506"/>
    <lineage>
        <taxon>Bacteria</taxon>
        <taxon>Bacillati</taxon>
        <taxon>Bacillota</taxon>
        <taxon>Bacillota incertae sedis</taxon>
        <taxon>Caldicellulosiruptorales</taxon>
        <taxon>Caldicellulosiruptoraceae</taxon>
        <taxon>Caldicellulosiruptor</taxon>
    </lineage>
</organism>
<comment type="subcellular location">
    <subcellularLocation>
        <location evidence="9">Cytoplasm</location>
    </subcellularLocation>
    <text evidence="9">The SRP-RNC complex is targeted to the cytoplasmic membrane.</text>
</comment>
<evidence type="ECO:0000256" key="9">
    <source>
        <dbReference type="HAMAP-Rule" id="MF_00306"/>
    </source>
</evidence>
<dbReference type="SMART" id="SM00963">
    <property type="entry name" value="SRP54_N"/>
    <property type="match status" value="1"/>
</dbReference>
<dbReference type="OrthoDB" id="9804720at2"/>
<dbReference type="NCBIfam" id="TIGR00959">
    <property type="entry name" value="ffh"/>
    <property type="match status" value="1"/>
</dbReference>
<dbReference type="GO" id="GO:0008312">
    <property type="term" value="F:7S RNA binding"/>
    <property type="evidence" value="ECO:0007669"/>
    <property type="project" value="InterPro"/>
</dbReference>
<comment type="similarity">
    <text evidence="1 9">Belongs to the GTP-binding SRP family. SRP54 subfamily.</text>
</comment>
<dbReference type="FunFam" id="3.40.50.300:FF:000022">
    <property type="entry name" value="Signal recognition particle 54 kDa subunit"/>
    <property type="match status" value="1"/>
</dbReference>
<dbReference type="Gene3D" id="1.20.120.140">
    <property type="entry name" value="Signal recognition particle SRP54, nucleotide-binding domain"/>
    <property type="match status" value="1"/>
</dbReference>
<dbReference type="Gene3D" id="3.40.50.300">
    <property type="entry name" value="P-loop containing nucleotide triphosphate hydrolases"/>
    <property type="match status" value="1"/>
</dbReference>
<dbReference type="RefSeq" id="WP_013290833.1">
    <property type="nucleotide sequence ID" value="NC_014392.1"/>
</dbReference>
<dbReference type="GO" id="GO:0003924">
    <property type="term" value="F:GTPase activity"/>
    <property type="evidence" value="ECO:0007669"/>
    <property type="project" value="UniProtKB-UniRule"/>
</dbReference>
<accession>D9TLF3</accession>
<evidence type="ECO:0000256" key="10">
    <source>
        <dbReference type="SAM" id="Coils"/>
    </source>
</evidence>
<dbReference type="STRING" id="608506.COB47_1548"/>
<keyword evidence="9" id="KW-0963">Cytoplasm</keyword>
<keyword evidence="13" id="KW-1185">Reference proteome</keyword>
<dbReference type="InterPro" id="IPR004125">
    <property type="entry name" value="Signal_recog_particle_SRP54_M"/>
</dbReference>
<dbReference type="SUPFAM" id="SSF52540">
    <property type="entry name" value="P-loop containing nucleoside triphosphate hydrolases"/>
    <property type="match status" value="1"/>
</dbReference>
<dbReference type="PANTHER" id="PTHR11564">
    <property type="entry name" value="SIGNAL RECOGNITION PARTICLE 54K PROTEIN SRP54"/>
    <property type="match status" value="1"/>
</dbReference>
<dbReference type="GO" id="GO:0005525">
    <property type="term" value="F:GTP binding"/>
    <property type="evidence" value="ECO:0007669"/>
    <property type="project" value="UniProtKB-UniRule"/>
</dbReference>
<dbReference type="InterPro" id="IPR022941">
    <property type="entry name" value="SRP54"/>
</dbReference>
<protein>
    <recommendedName>
        <fullName evidence="9">Signal recognition particle protein</fullName>
        <ecNumber evidence="9">3.6.5.4</ecNumber>
    </recommendedName>
    <alternativeName>
        <fullName evidence="9">Fifty-four homolog</fullName>
    </alternativeName>
</protein>
<feature type="domain" description="SRP54-type proteins GTP-binding" evidence="11">
    <location>
        <begin position="268"/>
        <end position="281"/>
    </location>
</feature>
<reference evidence="12 13" key="1">
    <citation type="journal article" date="2010" name="J. Bacteriol.">
        <title>Complete genome sequence of the cellulolytic thermophile Caldicellulosiruptor obsidiansis OB47T.</title>
        <authorList>
            <person name="Elkins J.G."/>
            <person name="Lochner A."/>
            <person name="Hamilton-Brehm S.D."/>
            <person name="Davenport K.W."/>
            <person name="Podar M."/>
            <person name="Brown S.D."/>
            <person name="Land M.L."/>
            <person name="Hauser L.J."/>
            <person name="Klingeman D.M."/>
            <person name="Raman B."/>
            <person name="Goodwin L.A."/>
            <person name="Tapia R."/>
            <person name="Meincke L.J."/>
            <person name="Detter J.C."/>
            <person name="Bruce D.C."/>
            <person name="Han C.S."/>
            <person name="Palumbo A.V."/>
            <person name="Cottingham R.W."/>
            <person name="Keller M."/>
            <person name="Graham D.E."/>
        </authorList>
    </citation>
    <scope>NUCLEOTIDE SEQUENCE [LARGE SCALE GENOMIC DNA]</scope>
    <source>
        <strain evidence="13">ATCC BAA-2073 / strain OB47</strain>
    </source>
</reference>
<evidence type="ECO:0000313" key="13">
    <source>
        <dbReference type="Proteomes" id="UP000000347"/>
    </source>
</evidence>
<dbReference type="SUPFAM" id="SSF47446">
    <property type="entry name" value="Signal peptide-binding domain"/>
    <property type="match status" value="1"/>
</dbReference>
<evidence type="ECO:0000256" key="3">
    <source>
        <dbReference type="ARBA" id="ARBA00022801"/>
    </source>
</evidence>
<dbReference type="Pfam" id="PF02978">
    <property type="entry name" value="SRP_SPB"/>
    <property type="match status" value="1"/>
</dbReference>
<evidence type="ECO:0000256" key="1">
    <source>
        <dbReference type="ARBA" id="ARBA00005450"/>
    </source>
</evidence>
<dbReference type="InterPro" id="IPR027417">
    <property type="entry name" value="P-loop_NTPase"/>
</dbReference>
<dbReference type="InterPro" id="IPR013822">
    <property type="entry name" value="Signal_recog_particl_SRP54_hlx"/>
</dbReference>
<evidence type="ECO:0000256" key="6">
    <source>
        <dbReference type="ARBA" id="ARBA00023135"/>
    </source>
</evidence>